<dbReference type="AlphaFoldDB" id="A0AAE2VDH4"/>
<evidence type="ECO:0000313" key="3">
    <source>
        <dbReference type="Proteomes" id="UP000634206"/>
    </source>
</evidence>
<dbReference type="EMBL" id="JAENIG010000003">
    <property type="protein sequence ID" value="MBK1854624.1"/>
    <property type="molecule type" value="Genomic_DNA"/>
</dbReference>
<comment type="caution">
    <text evidence="2">The sequence shown here is derived from an EMBL/GenBank/DDBJ whole genome shotgun (WGS) entry which is preliminary data.</text>
</comment>
<dbReference type="Proteomes" id="UP000634206">
    <property type="component" value="Unassembled WGS sequence"/>
</dbReference>
<organism evidence="2 3">
    <name type="scientific">Oceaniferula flava</name>
    <dbReference type="NCBI Taxonomy" id="2800421"/>
    <lineage>
        <taxon>Bacteria</taxon>
        <taxon>Pseudomonadati</taxon>
        <taxon>Verrucomicrobiota</taxon>
        <taxon>Verrucomicrobiia</taxon>
        <taxon>Verrucomicrobiales</taxon>
        <taxon>Verrucomicrobiaceae</taxon>
        <taxon>Oceaniferula</taxon>
    </lineage>
</organism>
<protein>
    <submittedName>
        <fullName evidence="2">SocA family protein</fullName>
    </submittedName>
</protein>
<reference evidence="2" key="1">
    <citation type="submission" date="2021-01" db="EMBL/GenBank/DDBJ databases">
        <title>Modified the classification status of verrucomicrobia.</title>
        <authorList>
            <person name="Feng X."/>
        </authorList>
    </citation>
    <scope>NUCLEOTIDE SEQUENCE</scope>
    <source>
        <strain evidence="2">5K15</strain>
    </source>
</reference>
<dbReference type="InterPro" id="IPR025272">
    <property type="entry name" value="SocA_Panacea"/>
</dbReference>
<accession>A0AAE2VDH4</accession>
<keyword evidence="3" id="KW-1185">Reference proteome</keyword>
<proteinExistence type="predicted"/>
<evidence type="ECO:0000313" key="2">
    <source>
        <dbReference type="EMBL" id="MBK1854624.1"/>
    </source>
</evidence>
<gene>
    <name evidence="2" type="ORF">JIN83_06615</name>
</gene>
<dbReference type="Pfam" id="PF13274">
    <property type="entry name" value="SocA_Panacea"/>
    <property type="match status" value="1"/>
</dbReference>
<dbReference type="RefSeq" id="WP_309489230.1">
    <property type="nucleotide sequence ID" value="NZ_JAENIG010000003.1"/>
</dbReference>
<sequence>MQLSFSHKKATQALNFFARAAGGKINKMKALKLIYFADRYHLRSYGRPITNDTYFAMKFGPVASQCLNLLNENEDYTAPEENTYRQAFLERENNEHYASKAAVNETVLSQTDLESLNYAWENYKDKDQFELAEETHRFPEWQQHKAALDSEQATRRFMSYLDFLENPEKGVERLPLLTEEVKEDLAEELHSLQAVESIWS</sequence>
<evidence type="ECO:0000259" key="1">
    <source>
        <dbReference type="Pfam" id="PF13274"/>
    </source>
</evidence>
<name>A0AAE2VDH4_9BACT</name>
<feature type="domain" description="Antitoxin SocA-like Panacea" evidence="1">
    <location>
        <begin position="32"/>
        <end position="142"/>
    </location>
</feature>